<feature type="chain" id="PRO_5029835664" description="VCBS repeat-containing protein" evidence="1">
    <location>
        <begin position="25"/>
        <end position="434"/>
    </location>
</feature>
<dbReference type="InterPro" id="IPR028994">
    <property type="entry name" value="Integrin_alpha_N"/>
</dbReference>
<dbReference type="KEGG" id="spu:105446130"/>
<reference evidence="3" key="1">
    <citation type="submission" date="2015-02" db="EMBL/GenBank/DDBJ databases">
        <title>Genome sequencing for Strongylocentrotus purpuratus.</title>
        <authorList>
            <person name="Murali S."/>
            <person name="Liu Y."/>
            <person name="Vee V."/>
            <person name="English A."/>
            <person name="Wang M."/>
            <person name="Skinner E."/>
            <person name="Han Y."/>
            <person name="Muzny D.M."/>
            <person name="Worley K.C."/>
            <person name="Gibbs R.A."/>
        </authorList>
    </citation>
    <scope>NUCLEOTIDE SEQUENCE</scope>
</reference>
<dbReference type="OrthoDB" id="10022113at2759"/>
<dbReference type="EnsemblMetazoa" id="XM_030996576">
    <property type="protein sequence ID" value="XP_030852436"/>
    <property type="gene ID" value="LOC105446130"/>
</dbReference>
<dbReference type="GeneID" id="105446130"/>
<reference evidence="2" key="2">
    <citation type="submission" date="2021-01" db="UniProtKB">
        <authorList>
            <consortium name="EnsemblMetazoa"/>
        </authorList>
    </citation>
    <scope>IDENTIFICATION</scope>
</reference>
<dbReference type="Gene3D" id="2.130.10.130">
    <property type="entry name" value="Integrin alpha, N-terminal"/>
    <property type="match status" value="1"/>
</dbReference>
<name>A0A7M7PL73_STRPU</name>
<sequence>MAVSSNLVLLVTTLCLLFPAQSWAWQVKDLGWFLIRNPAFTAVEPRPGGVGGYDLSISTFSAIPGTLDSNYIVRDIAKQLVEENDVRQLNAEELDDGLFWPNEVGLVPEDVFGVGGIRWSATGFLLPSKRRGNVVLMDDSKDGGVGKSYDITTWKCDMGLWFYHRVLWHDVNGDGRKDAITARARFDFEYGLQKAEMVWLEHPEDPLNGNPWNINYMYDGPDAFFTFVNIDTPDGTFEAIITPAYFSQTLFVHWIEGPSTDWSKPERIYSRIIDAVVGESYFDAYIADVNRDGRIDVLVTASSEVDGKLLTYEIPEDFRTDNWTRHVIADGFVPILSQEGQGSPGIVLPIYERTDETDKKPLLLLTGDDDGKIYIFESADYDDVNNWNYTENIIFSVAGTIGAMSVQDIDEDGYNEIFIPGYSVSRFHIFSFAP</sequence>
<feature type="signal peptide" evidence="1">
    <location>
        <begin position="1"/>
        <end position="24"/>
    </location>
</feature>
<keyword evidence="3" id="KW-1185">Reference proteome</keyword>
<evidence type="ECO:0008006" key="4">
    <source>
        <dbReference type="Google" id="ProtNLM"/>
    </source>
</evidence>
<dbReference type="AlphaFoldDB" id="A0A7M7PL73"/>
<organism evidence="2 3">
    <name type="scientific">Strongylocentrotus purpuratus</name>
    <name type="common">Purple sea urchin</name>
    <dbReference type="NCBI Taxonomy" id="7668"/>
    <lineage>
        <taxon>Eukaryota</taxon>
        <taxon>Metazoa</taxon>
        <taxon>Echinodermata</taxon>
        <taxon>Eleutherozoa</taxon>
        <taxon>Echinozoa</taxon>
        <taxon>Echinoidea</taxon>
        <taxon>Euechinoidea</taxon>
        <taxon>Echinacea</taxon>
        <taxon>Camarodonta</taxon>
        <taxon>Echinidea</taxon>
        <taxon>Strongylocentrotidae</taxon>
        <taxon>Strongylocentrotus</taxon>
    </lineage>
</organism>
<accession>A0A7M7PL73</accession>
<keyword evidence="1" id="KW-0732">Signal</keyword>
<dbReference type="PANTHER" id="PTHR35836:SF1">
    <property type="entry name" value="VCBS REPEAT-CONTAINING PROTEIN"/>
    <property type="match status" value="1"/>
</dbReference>
<proteinExistence type="predicted"/>
<dbReference type="RefSeq" id="XP_030852436.1">
    <property type="nucleotide sequence ID" value="XM_030996576.1"/>
</dbReference>
<protein>
    <recommendedName>
        <fullName evidence="4">VCBS repeat-containing protein</fullName>
    </recommendedName>
</protein>
<evidence type="ECO:0000313" key="2">
    <source>
        <dbReference type="EnsemblMetazoa" id="XP_030852436"/>
    </source>
</evidence>
<evidence type="ECO:0000256" key="1">
    <source>
        <dbReference type="SAM" id="SignalP"/>
    </source>
</evidence>
<evidence type="ECO:0000313" key="3">
    <source>
        <dbReference type="Proteomes" id="UP000007110"/>
    </source>
</evidence>
<dbReference type="SUPFAM" id="SSF69318">
    <property type="entry name" value="Integrin alpha N-terminal domain"/>
    <property type="match status" value="1"/>
</dbReference>
<dbReference type="PANTHER" id="PTHR35836">
    <property type="entry name" value="VCBS REPEAT-CONTAINING PROTEIN"/>
    <property type="match status" value="1"/>
</dbReference>
<dbReference type="OMA" id="WNYTENI"/>
<dbReference type="InParanoid" id="A0A7M7PL73"/>
<dbReference type="Proteomes" id="UP000007110">
    <property type="component" value="Unassembled WGS sequence"/>
</dbReference>